<dbReference type="GO" id="GO:0003677">
    <property type="term" value="F:DNA binding"/>
    <property type="evidence" value="ECO:0007669"/>
    <property type="project" value="UniProtKB-KW"/>
</dbReference>
<evidence type="ECO:0000256" key="10">
    <source>
        <dbReference type="ARBA" id="ARBA00031985"/>
    </source>
</evidence>
<dbReference type="NCBIfam" id="NF005829">
    <property type="entry name" value="PRK07726.1"/>
    <property type="match status" value="1"/>
</dbReference>
<keyword evidence="7" id="KW-0238">DNA-binding</keyword>
<evidence type="ECO:0000259" key="15">
    <source>
        <dbReference type="PROSITE" id="PS52039"/>
    </source>
</evidence>
<evidence type="ECO:0000259" key="14">
    <source>
        <dbReference type="PROSITE" id="PS50880"/>
    </source>
</evidence>
<dbReference type="PANTHER" id="PTHR11390">
    <property type="entry name" value="PROKARYOTIC DNA TOPOISOMERASE"/>
    <property type="match status" value="1"/>
</dbReference>
<evidence type="ECO:0000256" key="6">
    <source>
        <dbReference type="ARBA" id="ARBA00023029"/>
    </source>
</evidence>
<dbReference type="SUPFAM" id="SSF56712">
    <property type="entry name" value="Prokaryotic type I DNA topoisomerase"/>
    <property type="match status" value="1"/>
</dbReference>
<dbReference type="NCBIfam" id="TIGR01056">
    <property type="entry name" value="topB"/>
    <property type="match status" value="1"/>
</dbReference>
<dbReference type="GO" id="GO:0046872">
    <property type="term" value="F:metal ion binding"/>
    <property type="evidence" value="ECO:0007669"/>
    <property type="project" value="UniProtKB-KW"/>
</dbReference>
<comment type="similarity">
    <text evidence="2">Belongs to the type IA topoisomerase family.</text>
</comment>
<feature type="domain" description="Toprim" evidence="14">
    <location>
        <begin position="1"/>
        <end position="135"/>
    </location>
</feature>
<dbReference type="InterPro" id="IPR013497">
    <property type="entry name" value="Topo_IA_cen"/>
</dbReference>
<dbReference type="InterPro" id="IPR013824">
    <property type="entry name" value="Topo_IA_cen_sub1"/>
</dbReference>
<dbReference type="InterPro" id="IPR034144">
    <property type="entry name" value="TOPRIM_TopoIII"/>
</dbReference>
<evidence type="ECO:0000256" key="11">
    <source>
        <dbReference type="ARBA" id="ARBA00032235"/>
    </source>
</evidence>
<comment type="catalytic activity">
    <reaction evidence="1">
        <text>ATP-independent breakage of single-stranded DNA, followed by passage and rejoining.</text>
        <dbReference type="EC" id="5.6.2.1"/>
    </reaction>
</comment>
<evidence type="ECO:0000256" key="4">
    <source>
        <dbReference type="ARBA" id="ARBA00022723"/>
    </source>
</evidence>
<dbReference type="KEGG" id="marq:MARGE09_P4118"/>
<name>A0AAN2BMC8_9GAMM</name>
<dbReference type="GO" id="GO:0006310">
    <property type="term" value="P:DNA recombination"/>
    <property type="evidence" value="ECO:0007669"/>
    <property type="project" value="TreeGrafter"/>
</dbReference>
<dbReference type="RefSeq" id="WP_236985216.1">
    <property type="nucleotide sequence ID" value="NZ_AP023086.1"/>
</dbReference>
<dbReference type="GO" id="GO:0006281">
    <property type="term" value="P:DNA repair"/>
    <property type="evidence" value="ECO:0007669"/>
    <property type="project" value="TreeGrafter"/>
</dbReference>
<dbReference type="CDD" id="cd00186">
    <property type="entry name" value="TOP1Ac"/>
    <property type="match status" value="1"/>
</dbReference>
<keyword evidence="4" id="KW-0479">Metal-binding</keyword>
<dbReference type="PROSITE" id="PS52039">
    <property type="entry name" value="TOPO_IA_2"/>
    <property type="match status" value="1"/>
</dbReference>
<dbReference type="Proteomes" id="UP001320119">
    <property type="component" value="Chromosome"/>
</dbReference>
<evidence type="ECO:0000256" key="8">
    <source>
        <dbReference type="ARBA" id="ARBA00023235"/>
    </source>
</evidence>
<dbReference type="EC" id="5.6.2.1" evidence="3"/>
<keyword evidence="5" id="KW-0460">Magnesium</keyword>
<keyword evidence="8 16" id="KW-0413">Isomerase</keyword>
<dbReference type="PROSITE" id="PS50880">
    <property type="entry name" value="TOPRIM"/>
    <property type="match status" value="1"/>
</dbReference>
<dbReference type="Pfam" id="PF01131">
    <property type="entry name" value="Topoisom_bac"/>
    <property type="match status" value="1"/>
</dbReference>
<dbReference type="InterPro" id="IPR013826">
    <property type="entry name" value="Topo_IA_cen_sub3"/>
</dbReference>
<accession>A0AAN2BMC8</accession>
<organism evidence="16 17">
    <name type="scientific">Marinagarivorans cellulosilyticus</name>
    <dbReference type="NCBI Taxonomy" id="2721545"/>
    <lineage>
        <taxon>Bacteria</taxon>
        <taxon>Pseudomonadati</taxon>
        <taxon>Pseudomonadota</taxon>
        <taxon>Gammaproteobacteria</taxon>
        <taxon>Cellvibrionales</taxon>
        <taxon>Cellvibrionaceae</taxon>
        <taxon>Marinagarivorans</taxon>
    </lineage>
</organism>
<keyword evidence="17" id="KW-1185">Reference proteome</keyword>
<evidence type="ECO:0000256" key="3">
    <source>
        <dbReference type="ARBA" id="ARBA00012891"/>
    </source>
</evidence>
<evidence type="ECO:0000256" key="9">
    <source>
        <dbReference type="ARBA" id="ARBA00030003"/>
    </source>
</evidence>
<dbReference type="InterPro" id="IPR000380">
    <property type="entry name" value="Topo_IA"/>
</dbReference>
<feature type="domain" description="Topo IA-type catalytic" evidence="15">
    <location>
        <begin position="156"/>
        <end position="609"/>
    </location>
</feature>
<evidence type="ECO:0000256" key="7">
    <source>
        <dbReference type="ARBA" id="ARBA00023125"/>
    </source>
</evidence>
<evidence type="ECO:0000256" key="12">
    <source>
        <dbReference type="ARBA" id="ARBA00032877"/>
    </source>
</evidence>
<dbReference type="InterPro" id="IPR023406">
    <property type="entry name" value="Topo_IA_AS"/>
</dbReference>
<dbReference type="InterPro" id="IPR003601">
    <property type="entry name" value="Topo_IA_2"/>
</dbReference>
<dbReference type="InterPro" id="IPR013825">
    <property type="entry name" value="Topo_IA_cen_sub2"/>
</dbReference>
<evidence type="ECO:0000256" key="5">
    <source>
        <dbReference type="ARBA" id="ARBA00022842"/>
    </source>
</evidence>
<evidence type="ECO:0000313" key="16">
    <source>
        <dbReference type="EMBL" id="BCD99916.1"/>
    </source>
</evidence>
<dbReference type="GO" id="GO:0043597">
    <property type="term" value="C:cytoplasmic replication fork"/>
    <property type="evidence" value="ECO:0007669"/>
    <property type="project" value="TreeGrafter"/>
</dbReference>
<dbReference type="GO" id="GO:0006265">
    <property type="term" value="P:DNA topological change"/>
    <property type="evidence" value="ECO:0007669"/>
    <property type="project" value="InterPro"/>
</dbReference>
<dbReference type="FunFam" id="3.40.50.140:FF:000004">
    <property type="entry name" value="DNA topoisomerase 3"/>
    <property type="match status" value="1"/>
</dbReference>
<dbReference type="AlphaFoldDB" id="A0AAN2BMC8"/>
<reference evidence="16 17" key="1">
    <citation type="journal article" date="2022" name="IScience">
        <title>An ultrasensitive nanofiber-based assay for enzymatic hydrolysis and deep-sea microbial degradation of cellulose.</title>
        <authorList>
            <person name="Tsudome M."/>
            <person name="Tachioka M."/>
            <person name="Miyazaki M."/>
            <person name="Uchimura K."/>
            <person name="Tsuda M."/>
            <person name="Takaki Y."/>
            <person name="Deguchi S."/>
        </authorList>
    </citation>
    <scope>NUCLEOTIDE SEQUENCE [LARGE SCALE GENOMIC DNA]</scope>
    <source>
        <strain evidence="16 17">GE09</strain>
    </source>
</reference>
<dbReference type="CDD" id="cd03362">
    <property type="entry name" value="TOPRIM_TopoIA_TopoIII"/>
    <property type="match status" value="1"/>
</dbReference>
<dbReference type="GO" id="GO:0003917">
    <property type="term" value="F:DNA topoisomerase type I (single strand cut, ATP-independent) activity"/>
    <property type="evidence" value="ECO:0007669"/>
    <property type="project" value="UniProtKB-EC"/>
</dbReference>
<dbReference type="Gene3D" id="1.10.460.10">
    <property type="entry name" value="Topoisomerase I, domain 2"/>
    <property type="match status" value="1"/>
</dbReference>
<dbReference type="InterPro" id="IPR005738">
    <property type="entry name" value="TopoIII"/>
</dbReference>
<proteinExistence type="inferred from homology"/>
<evidence type="ECO:0000256" key="13">
    <source>
        <dbReference type="SAM" id="MobiDB-lite"/>
    </source>
</evidence>
<dbReference type="Gene3D" id="2.70.20.10">
    <property type="entry name" value="Topoisomerase I, domain 3"/>
    <property type="match status" value="1"/>
</dbReference>
<dbReference type="Pfam" id="PF01751">
    <property type="entry name" value="Toprim"/>
    <property type="match status" value="1"/>
</dbReference>
<keyword evidence="6" id="KW-0799">Topoisomerase</keyword>
<dbReference type="PROSITE" id="PS00396">
    <property type="entry name" value="TOPO_IA_1"/>
    <property type="match status" value="1"/>
</dbReference>
<dbReference type="Gene3D" id="1.10.290.10">
    <property type="entry name" value="Topoisomerase I, domain 4"/>
    <property type="match status" value="1"/>
</dbReference>
<dbReference type="InterPro" id="IPR023405">
    <property type="entry name" value="Topo_IA_core_domain"/>
</dbReference>
<sequence length="653" mass="72433">MKLYIAEKPSLARALATALPSKSTSAKEDGYITLANGDVVSWCIGHLLELAQPEHYNPEFKKWRLEHLPILPSCWQYQPKPKTRKQLTILIKLIKKASSIVHVGDPDREGQLLVDEVLNYAGATKNGKPVQRCLINDLNTSAIAKALTQLKDNREFSALSSSALARSRADWLYGINMTRLCSLKGQQQGFQGVLSVGRVQTPILGLVVARDAEIANFVSKDFYEVFAKLQTAKQESFYAKWLPSKACEQYCDEEGRLLSKPLAENVAARITGQNGAVTDVKKQRKSQGVPLPYSLSSLQVDASKRFGLTAKAVLDVCQTLYEKHKLITYPRSDCRYLPKDHYKEAADVLQAVKQNASALQSACTGADLSLKSKAWNDKNVTAHHAIIPTQRKLQRVQLTEQEANVYELVARQYIAQFYPIHKYDETQVKVKIKTGEFVAKAKCVVDNGWKELFPVNKKEPKEDRHTAEYLPALKVGDGLLCECGEVVEKKTSPPKAFTDASLITAMTGIARYVKDINIRKILKETDGLGTEATRAGILDLLVLRGFILRQGKTLLSTEAGRALIASLPSKATTPDMTAEWESKLNDIAQKQASYTGFMAELGDQLPAMMQAVEAAKFSGLKSTTANKRRTFKRKKTVPSKSRQSQKARSSARA</sequence>
<dbReference type="SMART" id="SM00436">
    <property type="entry name" value="TOP1Bc"/>
    <property type="match status" value="1"/>
</dbReference>
<gene>
    <name evidence="16" type="ORF">MARGE09_P4118</name>
</gene>
<dbReference type="Gene3D" id="3.40.50.140">
    <property type="match status" value="1"/>
</dbReference>
<evidence type="ECO:0000256" key="2">
    <source>
        <dbReference type="ARBA" id="ARBA00009446"/>
    </source>
</evidence>
<dbReference type="EMBL" id="AP023086">
    <property type="protein sequence ID" value="BCD99916.1"/>
    <property type="molecule type" value="Genomic_DNA"/>
</dbReference>
<feature type="region of interest" description="Disordered" evidence="13">
    <location>
        <begin position="623"/>
        <end position="653"/>
    </location>
</feature>
<dbReference type="PANTHER" id="PTHR11390:SF21">
    <property type="entry name" value="DNA TOPOISOMERASE 3-ALPHA"/>
    <property type="match status" value="1"/>
</dbReference>
<protein>
    <recommendedName>
        <fullName evidence="3">DNA topoisomerase</fullName>
        <ecNumber evidence="3">5.6.2.1</ecNumber>
    </recommendedName>
    <alternativeName>
        <fullName evidence="12">Omega-protein</fullName>
    </alternativeName>
    <alternativeName>
        <fullName evidence="11">Relaxing enzyme</fullName>
    </alternativeName>
    <alternativeName>
        <fullName evidence="9">Swivelase</fullName>
    </alternativeName>
    <alternativeName>
        <fullName evidence="10">Untwisting enzyme</fullName>
    </alternativeName>
</protein>
<dbReference type="PRINTS" id="PR00417">
    <property type="entry name" value="PRTPISMRASEI"/>
</dbReference>
<evidence type="ECO:0000313" key="17">
    <source>
        <dbReference type="Proteomes" id="UP001320119"/>
    </source>
</evidence>
<dbReference type="InterPro" id="IPR003602">
    <property type="entry name" value="Topo_IA_DNA-bd_dom"/>
</dbReference>
<dbReference type="SMART" id="SM00437">
    <property type="entry name" value="TOP1Ac"/>
    <property type="match status" value="1"/>
</dbReference>
<feature type="compositionally biased region" description="Basic residues" evidence="13">
    <location>
        <begin position="626"/>
        <end position="653"/>
    </location>
</feature>
<dbReference type="InterPro" id="IPR006171">
    <property type="entry name" value="TOPRIM_dom"/>
</dbReference>
<dbReference type="SMART" id="SM00493">
    <property type="entry name" value="TOPRIM"/>
    <property type="match status" value="1"/>
</dbReference>
<dbReference type="FunFam" id="1.10.290.10:FF:000004">
    <property type="entry name" value="DNA topoisomerase 3"/>
    <property type="match status" value="1"/>
</dbReference>
<evidence type="ECO:0000256" key="1">
    <source>
        <dbReference type="ARBA" id="ARBA00000213"/>
    </source>
</evidence>